<accession>F7YYL0</accession>
<keyword evidence="3" id="KW-1185">Reference proteome</keyword>
<reference evidence="2 3" key="1">
    <citation type="submission" date="2010-11" db="EMBL/GenBank/DDBJ databases">
        <title>The complete genome of Thermotoga thermarum DSM 5069.</title>
        <authorList>
            <consortium name="US DOE Joint Genome Institute (JGI-PGF)"/>
            <person name="Lucas S."/>
            <person name="Copeland A."/>
            <person name="Lapidus A."/>
            <person name="Bruce D."/>
            <person name="Goodwin L."/>
            <person name="Pitluck S."/>
            <person name="Kyrpides N."/>
            <person name="Mavromatis K."/>
            <person name="Ivanova N."/>
            <person name="Zeytun A."/>
            <person name="Brettin T."/>
            <person name="Detter J.C."/>
            <person name="Tapia R."/>
            <person name="Han C."/>
            <person name="Land M."/>
            <person name="Hauser L."/>
            <person name="Markowitz V."/>
            <person name="Cheng J.-F."/>
            <person name="Hugenholtz P."/>
            <person name="Woyke T."/>
            <person name="Wu D."/>
            <person name="Spring S."/>
            <person name="Schroeder M."/>
            <person name="Brambilla E."/>
            <person name="Klenk H.-P."/>
            <person name="Eisen J.A."/>
        </authorList>
    </citation>
    <scope>NUCLEOTIDE SEQUENCE [LARGE SCALE GENOMIC DNA]</scope>
    <source>
        <strain evidence="2 3">DSM 5069</strain>
    </source>
</reference>
<evidence type="ECO:0000313" key="3">
    <source>
        <dbReference type="Proteomes" id="UP000006804"/>
    </source>
</evidence>
<dbReference type="Proteomes" id="UP000006804">
    <property type="component" value="Chromosome"/>
</dbReference>
<feature type="transmembrane region" description="Helical" evidence="1">
    <location>
        <begin position="440"/>
        <end position="460"/>
    </location>
</feature>
<dbReference type="RefSeq" id="WP_013932262.1">
    <property type="nucleotide sequence ID" value="NC_015707.1"/>
</dbReference>
<dbReference type="AlphaFoldDB" id="F7YYL0"/>
<feature type="transmembrane region" description="Helical" evidence="1">
    <location>
        <begin position="144"/>
        <end position="173"/>
    </location>
</feature>
<dbReference type="KEGG" id="tta:Theth_0959"/>
<feature type="transmembrane region" description="Helical" evidence="1">
    <location>
        <begin position="180"/>
        <end position="200"/>
    </location>
</feature>
<sequence precursor="true">MRELLIILKYGLKGSFPRKSERKLPRNVLLALAFAFVYGIPLSVIFFELFKQTFHVVIDGLDFPTIIVSYWLTMITAIFFTSLFTNLVSSFVKNEEITMLLSYPLKRSSIALYQMILTFVNQAFAAVMYFSVFIAYSIATGRNVFLATISGLLMFFFVFSLSLILASSVGLLMRKSTARTVNVVTLLLSVVIFLVSTQMLPELFSKFLEGKLESFVQIGEKLLSHLNIFIWPVYIIQGSYAHLASLFLLGMLTWFLSLKMADRLTFEENQKSVSKRTLLITNNFGLMKKELKTLLRQSQTVMMFFYPIILWLILGYTTKSVATSVIFVIFMSSLYVSVCSALLVGQELYVWPIPKTMPVEAKVLLIPKIVLPPLLFCGVFMASSILIQLFLKVSGIFYLLYPAVFVLYLFAAVMGVDVTLKHKKATEIMNPSKILSMEHILRIQVFTIAASFGLVFPITLRIERLEFLKLFLKNDLLVDLTSFGVPLVFSVFLILFCIEKIKSMSKKFCEME</sequence>
<evidence type="ECO:0000313" key="2">
    <source>
        <dbReference type="EMBL" id="AEH51042.1"/>
    </source>
</evidence>
<proteinExistence type="predicted"/>
<dbReference type="OrthoDB" id="40493at2"/>
<dbReference type="EMBL" id="CP002351">
    <property type="protein sequence ID" value="AEH51042.1"/>
    <property type="molecule type" value="Genomic_DNA"/>
</dbReference>
<keyword evidence="1" id="KW-1133">Transmembrane helix</keyword>
<dbReference type="PATRIC" id="fig|688269.3.peg.983"/>
<evidence type="ECO:0000256" key="1">
    <source>
        <dbReference type="SAM" id="Phobius"/>
    </source>
</evidence>
<feature type="transmembrane region" description="Helical" evidence="1">
    <location>
        <begin position="320"/>
        <end position="344"/>
    </location>
</feature>
<keyword evidence="1" id="KW-0812">Transmembrane</keyword>
<feature type="transmembrane region" description="Helical" evidence="1">
    <location>
        <begin position="110"/>
        <end position="138"/>
    </location>
</feature>
<dbReference type="HOGENOM" id="CLU_531941_0_0_0"/>
<feature type="transmembrane region" description="Helical" evidence="1">
    <location>
        <begin position="229"/>
        <end position="256"/>
    </location>
</feature>
<name>F7YYL0_9THEM</name>
<protein>
    <submittedName>
        <fullName evidence="2">Uncharacterized protein</fullName>
    </submittedName>
</protein>
<feature type="transmembrane region" description="Helical" evidence="1">
    <location>
        <begin position="67"/>
        <end position="89"/>
    </location>
</feature>
<feature type="transmembrane region" description="Helical" evidence="1">
    <location>
        <begin position="480"/>
        <end position="498"/>
    </location>
</feature>
<dbReference type="eggNOG" id="ENOG5032VBC">
    <property type="taxonomic scope" value="Bacteria"/>
</dbReference>
<feature type="transmembrane region" description="Helical" evidence="1">
    <location>
        <begin position="365"/>
        <end position="390"/>
    </location>
</feature>
<feature type="transmembrane region" description="Helical" evidence="1">
    <location>
        <begin position="28"/>
        <end position="47"/>
    </location>
</feature>
<feature type="transmembrane region" description="Helical" evidence="1">
    <location>
        <begin position="396"/>
        <end position="420"/>
    </location>
</feature>
<dbReference type="STRING" id="688269.Theth_0959"/>
<organism evidence="2 3">
    <name type="scientific">Pseudothermotoga thermarum DSM 5069</name>
    <dbReference type="NCBI Taxonomy" id="688269"/>
    <lineage>
        <taxon>Bacteria</taxon>
        <taxon>Thermotogati</taxon>
        <taxon>Thermotogota</taxon>
        <taxon>Thermotogae</taxon>
        <taxon>Thermotogales</taxon>
        <taxon>Thermotogaceae</taxon>
        <taxon>Pseudothermotoga</taxon>
    </lineage>
</organism>
<keyword evidence="1" id="KW-0472">Membrane</keyword>
<feature type="transmembrane region" description="Helical" evidence="1">
    <location>
        <begin position="294"/>
        <end position="314"/>
    </location>
</feature>
<gene>
    <name evidence="2" type="ORF">Theth_0959</name>
</gene>